<organism evidence="1 2">
    <name type="scientific">Ureaplasma urealyticum serovar 10 (strain ATCC 33699 / Western)</name>
    <dbReference type="NCBI Taxonomy" id="565575"/>
    <lineage>
        <taxon>Bacteria</taxon>
        <taxon>Bacillati</taxon>
        <taxon>Mycoplasmatota</taxon>
        <taxon>Mycoplasmoidales</taxon>
        <taxon>Mycoplasmoidaceae</taxon>
        <taxon>Ureaplasma</taxon>
    </lineage>
</organism>
<dbReference type="AlphaFoldDB" id="B5ZBL2"/>
<accession>B5ZBL2</accession>
<dbReference type="RefSeq" id="WP_004026605.1">
    <property type="nucleotide sequence ID" value="NC_011374.1"/>
</dbReference>
<evidence type="ECO:0000313" key="1">
    <source>
        <dbReference type="EMBL" id="ACI60073.1"/>
    </source>
</evidence>
<reference evidence="1 2" key="1">
    <citation type="submission" date="2008-10" db="EMBL/GenBank/DDBJ databases">
        <title>Genome sequence of Ureaplasma urealyticum serovar 10 ATCC-33699.</title>
        <authorList>
            <person name="Shrivastava S."/>
            <person name="Methe B.A."/>
            <person name="Glass J."/>
            <person name="White K."/>
            <person name="Duffy L.B."/>
        </authorList>
    </citation>
    <scope>NUCLEOTIDE SEQUENCE [LARGE SCALE GENOMIC DNA]</scope>
    <source>
        <strain evidence="2">ATCC 33699 / Western</strain>
    </source>
</reference>
<dbReference type="EMBL" id="CP001184">
    <property type="protein sequence ID" value="ACI60073.1"/>
    <property type="molecule type" value="Genomic_DNA"/>
</dbReference>
<dbReference type="HOGENOM" id="CLU_3259421_0_0_14"/>
<dbReference type="KEGG" id="uue:UUR10_0409"/>
<dbReference type="STRING" id="565575.UUR10_0409"/>
<dbReference type="Proteomes" id="UP000002018">
    <property type="component" value="Chromosome"/>
</dbReference>
<protein>
    <submittedName>
        <fullName evidence="1">Uncharacterized protein</fullName>
    </submittedName>
</protein>
<proteinExistence type="predicted"/>
<name>B5ZBL2_UREU1</name>
<gene>
    <name evidence="1" type="ordered locus">UUR10_0409</name>
</gene>
<evidence type="ECO:0000313" key="2">
    <source>
        <dbReference type="Proteomes" id="UP000002018"/>
    </source>
</evidence>
<sequence length="42" mass="5016">MDDRKAVLDGIVGYLSKINYKIRKEFERREKESTKSINKQNN</sequence>